<evidence type="ECO:0000313" key="2">
    <source>
        <dbReference type="EMBL" id="RDK00119.1"/>
    </source>
</evidence>
<organism evidence="2 3">
    <name type="scientific">Paraburkholderia lacunae</name>
    <dbReference type="NCBI Taxonomy" id="2211104"/>
    <lineage>
        <taxon>Bacteria</taxon>
        <taxon>Pseudomonadati</taxon>
        <taxon>Pseudomonadota</taxon>
        <taxon>Betaproteobacteria</taxon>
        <taxon>Burkholderiales</taxon>
        <taxon>Burkholderiaceae</taxon>
        <taxon>Paraburkholderia</taxon>
    </lineage>
</organism>
<accession>A0A370N3B8</accession>
<dbReference type="Pfam" id="PF13557">
    <property type="entry name" value="Phenol_MetA_deg"/>
    <property type="match status" value="1"/>
</dbReference>
<name>A0A370N3B8_9BURK</name>
<dbReference type="EMBL" id="QHKS01000017">
    <property type="protein sequence ID" value="RDK00119.1"/>
    <property type="molecule type" value="Genomic_DNA"/>
</dbReference>
<protein>
    <submittedName>
        <fullName evidence="2">Transporter</fullName>
    </submittedName>
</protein>
<feature type="chain" id="PRO_5016738059" evidence="1">
    <location>
        <begin position="26"/>
        <end position="293"/>
    </location>
</feature>
<keyword evidence="1" id="KW-0732">Signal</keyword>
<dbReference type="AlphaFoldDB" id="A0A370N3B8"/>
<dbReference type="OrthoDB" id="191143at2"/>
<reference evidence="3" key="1">
    <citation type="submission" date="2018-05" db="EMBL/GenBank/DDBJ databases">
        <authorList>
            <person name="Feng T."/>
        </authorList>
    </citation>
    <scope>NUCLEOTIDE SEQUENCE [LARGE SCALE GENOMIC DNA]</scope>
    <source>
        <strain evidence="3">S27</strain>
    </source>
</reference>
<sequence length="293" mass="31729">MKIAGRKIIAFVYIALLPVPIAASAMVIETSPGDAPAIPTGIDLGVLYYQHVNRDNYYVNGNRLNQPFGLTTDVGIARWVHWTSLFGFTVTPQVIIPFGSLRLHSGGTTISSSGVGDPFVGSEIWFVNNPATKRYLALGLYVSAPLGTYDASKGAANLGSNRWVQVTHLSYSQNLFGSLFLDVTGEFAVYGTNNDFVGGTYKQRPTMGLQTHLRYDLSKATSLGVSYFHSAGGRSTLDGVQQSGSSIADSYRLSAGHFITPTVQFEGEVGQDIRVTNGAKENLRLNFRLTKVF</sequence>
<evidence type="ECO:0000313" key="3">
    <source>
        <dbReference type="Proteomes" id="UP000254875"/>
    </source>
</evidence>
<dbReference type="InterPro" id="IPR025737">
    <property type="entry name" value="FApF"/>
</dbReference>
<proteinExistence type="predicted"/>
<keyword evidence="3" id="KW-1185">Reference proteome</keyword>
<comment type="caution">
    <text evidence="2">The sequence shown here is derived from an EMBL/GenBank/DDBJ whole genome shotgun (WGS) entry which is preliminary data.</text>
</comment>
<gene>
    <name evidence="2" type="ORF">DLM46_24270</name>
</gene>
<dbReference type="Proteomes" id="UP000254875">
    <property type="component" value="Unassembled WGS sequence"/>
</dbReference>
<dbReference type="RefSeq" id="WP_115104702.1">
    <property type="nucleotide sequence ID" value="NZ_QHKS01000017.1"/>
</dbReference>
<feature type="signal peptide" evidence="1">
    <location>
        <begin position="1"/>
        <end position="25"/>
    </location>
</feature>
<evidence type="ECO:0000256" key="1">
    <source>
        <dbReference type="SAM" id="SignalP"/>
    </source>
</evidence>